<dbReference type="EMBL" id="JANPWB010000004">
    <property type="protein sequence ID" value="KAJ1193539.1"/>
    <property type="molecule type" value="Genomic_DNA"/>
</dbReference>
<dbReference type="Proteomes" id="UP001066276">
    <property type="component" value="Chromosome 2_2"/>
</dbReference>
<comment type="caution">
    <text evidence="1">The sequence shown here is derived from an EMBL/GenBank/DDBJ whole genome shotgun (WGS) entry which is preliminary data.</text>
</comment>
<organism evidence="1 2">
    <name type="scientific">Pleurodeles waltl</name>
    <name type="common">Iberian ribbed newt</name>
    <dbReference type="NCBI Taxonomy" id="8319"/>
    <lineage>
        <taxon>Eukaryota</taxon>
        <taxon>Metazoa</taxon>
        <taxon>Chordata</taxon>
        <taxon>Craniata</taxon>
        <taxon>Vertebrata</taxon>
        <taxon>Euteleostomi</taxon>
        <taxon>Amphibia</taxon>
        <taxon>Batrachia</taxon>
        <taxon>Caudata</taxon>
        <taxon>Salamandroidea</taxon>
        <taxon>Salamandridae</taxon>
        <taxon>Pleurodelinae</taxon>
        <taxon>Pleurodeles</taxon>
    </lineage>
</organism>
<name>A0AAV7UZY8_PLEWA</name>
<evidence type="ECO:0000313" key="1">
    <source>
        <dbReference type="EMBL" id="KAJ1193539.1"/>
    </source>
</evidence>
<reference evidence="1" key="1">
    <citation type="journal article" date="2022" name="bioRxiv">
        <title>Sequencing and chromosome-scale assembly of the giantPleurodeles waltlgenome.</title>
        <authorList>
            <person name="Brown T."/>
            <person name="Elewa A."/>
            <person name="Iarovenko S."/>
            <person name="Subramanian E."/>
            <person name="Araus A.J."/>
            <person name="Petzold A."/>
            <person name="Susuki M."/>
            <person name="Suzuki K.-i.T."/>
            <person name="Hayashi T."/>
            <person name="Toyoda A."/>
            <person name="Oliveira C."/>
            <person name="Osipova E."/>
            <person name="Leigh N.D."/>
            <person name="Simon A."/>
            <person name="Yun M.H."/>
        </authorList>
    </citation>
    <scope>NUCLEOTIDE SEQUENCE</scope>
    <source>
        <strain evidence="1">20211129_DDA</strain>
        <tissue evidence="1">Liver</tissue>
    </source>
</reference>
<sequence length="142" mass="15903">MLTFATLLAISYPSDTAGWLLAARYPTCVLDVSKTQEKRALTNTKASERRRAKHPDLQVGEAVILKDRHLGWKFPTPFEPDVWRVEKVGRTMSTAMREGRKCGGGMAESSRWVVPHIHARRMKVHEATAVGYNRDLEGASSP</sequence>
<protein>
    <submittedName>
        <fullName evidence="1">Uncharacterized protein</fullName>
    </submittedName>
</protein>
<dbReference type="AlphaFoldDB" id="A0AAV7UZY8"/>
<keyword evidence="2" id="KW-1185">Reference proteome</keyword>
<accession>A0AAV7UZY8</accession>
<gene>
    <name evidence="1" type="ORF">NDU88_002836</name>
</gene>
<evidence type="ECO:0000313" key="2">
    <source>
        <dbReference type="Proteomes" id="UP001066276"/>
    </source>
</evidence>
<proteinExistence type="predicted"/>